<sequence>MSTESHPDDVSPNGVPGREAPTAPGSGFVGGDQDGWQAPDAGAFTGAPSYPAQNSAQGSQYPGYGSYHTPPVGQPGYPPHTPGGQPGYPPHTPGGQPGYGGASGPGYGPYPGATYPGAAGGPGAPGYPGYGGYASVLAPKPSIIPLRPLSIGEILGGAFESLRANPKAMFVPSLVVMSIVGLLTAGSLALFLSRLGLPNLASGQVELSEAESRARLDQLGSSFVALLVQLGVTSVLSMLATSILIGLLIVTVSRTILGRKASLSDVWQRTRPRVWALIGQTLLIQLIITVVTVVFIAIGFGIGWALLGNIIASGADEDSAGVIILGVLLILALIVVFGLSIFALMCKLCLAPAALVLENIGVLEGISRSWALTRGYFWRIVGIRLLSFLIVLFATQMASYGVSFITQGLLLAAPDATIALLVLSTMLNSLIQAAIVPFDSAVVALMYTDLRMRSEGLDVELRHAAGV</sequence>
<proteinExistence type="predicted"/>
<feature type="compositionally biased region" description="Gly residues" evidence="1">
    <location>
        <begin position="95"/>
        <end position="105"/>
    </location>
</feature>
<feature type="domain" description="DUF7847" evidence="3">
    <location>
        <begin position="149"/>
        <end position="450"/>
    </location>
</feature>
<dbReference type="InterPro" id="IPR057169">
    <property type="entry name" value="DUF7847"/>
</dbReference>
<feature type="transmembrane region" description="Helical" evidence="2">
    <location>
        <begin position="274"/>
        <end position="307"/>
    </location>
</feature>
<feature type="region of interest" description="Disordered" evidence="1">
    <location>
        <begin position="1"/>
        <end position="105"/>
    </location>
</feature>
<gene>
    <name evidence="4" type="ORF">BKH28_01195</name>
</gene>
<evidence type="ECO:0000259" key="3">
    <source>
        <dbReference type="Pfam" id="PF25231"/>
    </source>
</evidence>
<feature type="compositionally biased region" description="Pro residues" evidence="1">
    <location>
        <begin position="72"/>
        <end position="92"/>
    </location>
</feature>
<dbReference type="Pfam" id="PF25231">
    <property type="entry name" value="DUF7847"/>
    <property type="match status" value="1"/>
</dbReference>
<keyword evidence="2" id="KW-0472">Membrane</keyword>
<name>A0A1Q8VSJ6_9ACTO</name>
<feature type="transmembrane region" description="Helical" evidence="2">
    <location>
        <begin position="169"/>
        <end position="192"/>
    </location>
</feature>
<evidence type="ECO:0000313" key="4">
    <source>
        <dbReference type="EMBL" id="OLO51082.1"/>
    </source>
</evidence>
<protein>
    <recommendedName>
        <fullName evidence="3">DUF7847 domain-containing protein</fullName>
    </recommendedName>
</protein>
<dbReference type="RefSeq" id="WP_075417117.1">
    <property type="nucleotide sequence ID" value="NZ_MSKL01000004.1"/>
</dbReference>
<feature type="compositionally biased region" description="Polar residues" evidence="1">
    <location>
        <begin position="51"/>
        <end position="60"/>
    </location>
</feature>
<comment type="caution">
    <text evidence="4">The sequence shown here is derived from an EMBL/GenBank/DDBJ whole genome shotgun (WGS) entry which is preliminary data.</text>
</comment>
<keyword evidence="2" id="KW-0812">Transmembrane</keyword>
<evidence type="ECO:0000256" key="2">
    <source>
        <dbReference type="SAM" id="Phobius"/>
    </source>
</evidence>
<feature type="transmembrane region" description="Helical" evidence="2">
    <location>
        <begin position="418"/>
        <end position="447"/>
    </location>
</feature>
<evidence type="ECO:0000256" key="1">
    <source>
        <dbReference type="SAM" id="MobiDB-lite"/>
    </source>
</evidence>
<evidence type="ECO:0000313" key="5">
    <source>
        <dbReference type="Proteomes" id="UP000186394"/>
    </source>
</evidence>
<reference evidence="4 5" key="1">
    <citation type="submission" date="2016-12" db="EMBL/GenBank/DDBJ databases">
        <title>Genomic comparison of strains in the 'Actinomyces naeslundii' group.</title>
        <authorList>
            <person name="Mughal S.R."/>
            <person name="Do T."/>
            <person name="Gilbert S.C."/>
            <person name="Witherden E.A."/>
            <person name="Didelot X."/>
            <person name="Beighton D."/>
        </authorList>
    </citation>
    <scope>NUCLEOTIDE SEQUENCE [LARGE SCALE GENOMIC DNA]</scope>
    <source>
        <strain evidence="4 5">P6N</strain>
    </source>
</reference>
<feature type="transmembrane region" description="Helical" evidence="2">
    <location>
        <begin position="319"/>
        <end position="344"/>
    </location>
</feature>
<dbReference type="Proteomes" id="UP000186394">
    <property type="component" value="Unassembled WGS sequence"/>
</dbReference>
<keyword evidence="2" id="KW-1133">Transmembrane helix</keyword>
<dbReference type="OrthoDB" id="121140at2"/>
<accession>A0A1Q8VSJ6</accession>
<organism evidence="4 5">
    <name type="scientific">Actinomyces oris</name>
    <dbReference type="NCBI Taxonomy" id="544580"/>
    <lineage>
        <taxon>Bacteria</taxon>
        <taxon>Bacillati</taxon>
        <taxon>Actinomycetota</taxon>
        <taxon>Actinomycetes</taxon>
        <taxon>Actinomycetales</taxon>
        <taxon>Actinomycetaceae</taxon>
        <taxon>Actinomyces</taxon>
    </lineage>
</organism>
<feature type="transmembrane region" description="Helical" evidence="2">
    <location>
        <begin position="223"/>
        <end position="253"/>
    </location>
</feature>
<dbReference type="AlphaFoldDB" id="A0A1Q8VSJ6"/>
<dbReference type="EMBL" id="MSKL01000004">
    <property type="protein sequence ID" value="OLO51082.1"/>
    <property type="molecule type" value="Genomic_DNA"/>
</dbReference>
<feature type="transmembrane region" description="Helical" evidence="2">
    <location>
        <begin position="376"/>
        <end position="398"/>
    </location>
</feature>